<evidence type="ECO:0000313" key="3">
    <source>
        <dbReference type="EMBL" id="CAH0113759.1"/>
    </source>
</evidence>
<reference evidence="3" key="1">
    <citation type="submission" date="2021-11" db="EMBL/GenBank/DDBJ databases">
        <authorList>
            <person name="Schell T."/>
        </authorList>
    </citation>
    <scope>NUCLEOTIDE SEQUENCE</scope>
    <source>
        <strain evidence="3">M5</strain>
    </source>
</reference>
<dbReference type="EMBL" id="CAKKLH010000346">
    <property type="protein sequence ID" value="CAH0113759.1"/>
    <property type="molecule type" value="Genomic_DNA"/>
</dbReference>
<dbReference type="Pfam" id="PF13837">
    <property type="entry name" value="Myb_DNA-bind_4"/>
    <property type="match status" value="1"/>
</dbReference>
<dbReference type="InterPro" id="IPR006578">
    <property type="entry name" value="MADF-dom"/>
</dbReference>
<protein>
    <recommendedName>
        <fullName evidence="2">MADF domain-containing protein</fullName>
    </recommendedName>
</protein>
<evidence type="ECO:0000256" key="1">
    <source>
        <dbReference type="SAM" id="MobiDB-lite"/>
    </source>
</evidence>
<evidence type="ECO:0000313" key="4">
    <source>
        <dbReference type="Proteomes" id="UP000789390"/>
    </source>
</evidence>
<keyword evidence="4" id="KW-1185">Reference proteome</keyword>
<name>A0A8J2WSD5_9CRUS</name>
<dbReference type="AlphaFoldDB" id="A0A8J2WSD5"/>
<organism evidence="3 4">
    <name type="scientific">Daphnia galeata</name>
    <dbReference type="NCBI Taxonomy" id="27404"/>
    <lineage>
        <taxon>Eukaryota</taxon>
        <taxon>Metazoa</taxon>
        <taxon>Ecdysozoa</taxon>
        <taxon>Arthropoda</taxon>
        <taxon>Crustacea</taxon>
        <taxon>Branchiopoda</taxon>
        <taxon>Diplostraca</taxon>
        <taxon>Cladocera</taxon>
        <taxon>Anomopoda</taxon>
        <taxon>Daphniidae</taxon>
        <taxon>Daphnia</taxon>
    </lineage>
</organism>
<proteinExistence type="predicted"/>
<dbReference type="Gene3D" id="1.10.10.60">
    <property type="entry name" value="Homeodomain-like"/>
    <property type="match status" value="1"/>
</dbReference>
<sequence>MDRRVECGKTSNVLEFSYDEGKIFLNVTDAMLENCANCQLYVEDLNDGMHQKLLCMLRENSATPSTSAKHGSALPKKAGPRQAAKQINKPSNTSRKMKRTAAIDTSIAEGPDFSNFYGDEEDPDPDQINEDNGAIEVTRMLEEMESPSRKKLKTAAVKDSETSWKKMLPKFAQPNLPKATLWKKVAVLMKDEKVLNRSDGDCSTKWRNMKTRYNQLLLLASMPKKKSSKPPVPWPYMDKMNLLLKNNPTVKLEHVTEVDVTSVIQKSKGSATRQQKEDYNERLLAAEIEKGSTLKDLVSAQQERTLVFGRLAAAVERLAQQAPKK</sequence>
<dbReference type="Proteomes" id="UP000789390">
    <property type="component" value="Unassembled WGS sequence"/>
</dbReference>
<dbReference type="PROSITE" id="PS51029">
    <property type="entry name" value="MADF"/>
    <property type="match status" value="1"/>
</dbReference>
<accession>A0A8J2WSD5</accession>
<evidence type="ECO:0000259" key="2">
    <source>
        <dbReference type="PROSITE" id="PS51029"/>
    </source>
</evidence>
<feature type="domain" description="MADF" evidence="2">
    <location>
        <begin position="152"/>
        <end position="248"/>
    </location>
</feature>
<feature type="region of interest" description="Disordered" evidence="1">
    <location>
        <begin position="64"/>
        <end position="102"/>
    </location>
</feature>
<dbReference type="OrthoDB" id="6158791at2759"/>
<comment type="caution">
    <text evidence="3">The sequence shown here is derived from an EMBL/GenBank/DDBJ whole genome shotgun (WGS) entry which is preliminary data.</text>
</comment>
<gene>
    <name evidence="3" type="ORF">DGAL_LOCUS17671</name>
</gene>
<dbReference type="InterPro" id="IPR044822">
    <property type="entry name" value="Myb_DNA-bind_4"/>
</dbReference>